<dbReference type="Gene3D" id="2.30.110.10">
    <property type="entry name" value="Electron Transport, Fmn-binding Protein, Chain A"/>
    <property type="match status" value="1"/>
</dbReference>
<dbReference type="Proteomes" id="UP000194664">
    <property type="component" value="Unassembled WGS sequence"/>
</dbReference>
<evidence type="ECO:0000313" key="2">
    <source>
        <dbReference type="Proteomes" id="UP000194664"/>
    </source>
</evidence>
<name>A0A251X2M5_9RHOB</name>
<dbReference type="InterPro" id="IPR007396">
    <property type="entry name" value="TR_PAI2-type"/>
</dbReference>
<dbReference type="OrthoDB" id="9794948at2"/>
<dbReference type="PANTHER" id="PTHR35802">
    <property type="entry name" value="PROTEASE SYNTHASE AND SPORULATION PROTEIN PAI 2"/>
    <property type="match status" value="1"/>
</dbReference>
<dbReference type="RefSeq" id="WP_086450505.1">
    <property type="nucleotide sequence ID" value="NZ_MSPP01000001.1"/>
</dbReference>
<dbReference type="InterPro" id="IPR012349">
    <property type="entry name" value="Split_barrel_FMN-bd"/>
</dbReference>
<organism evidence="1 2">
    <name type="scientific">Marivivens niveibacter</name>
    <dbReference type="NCBI Taxonomy" id="1930667"/>
    <lineage>
        <taxon>Bacteria</taxon>
        <taxon>Pseudomonadati</taxon>
        <taxon>Pseudomonadota</taxon>
        <taxon>Alphaproteobacteria</taxon>
        <taxon>Rhodobacterales</taxon>
        <taxon>Paracoccaceae</taxon>
        <taxon>Marivivens group</taxon>
        <taxon>Marivivens</taxon>
    </lineage>
</organism>
<dbReference type="AlphaFoldDB" id="A0A251X2M5"/>
<keyword evidence="2" id="KW-1185">Reference proteome</keyword>
<comment type="caution">
    <text evidence="1">The sequence shown here is derived from an EMBL/GenBank/DDBJ whole genome shotgun (WGS) entry which is preliminary data.</text>
</comment>
<dbReference type="SUPFAM" id="SSF50475">
    <property type="entry name" value="FMN-binding split barrel"/>
    <property type="match status" value="1"/>
</dbReference>
<dbReference type="PANTHER" id="PTHR35802:SF1">
    <property type="entry name" value="PROTEASE SYNTHASE AND SPORULATION PROTEIN PAI 2"/>
    <property type="match status" value="1"/>
</dbReference>
<dbReference type="Pfam" id="PF04299">
    <property type="entry name" value="FMN_bind_2"/>
    <property type="match status" value="1"/>
</dbReference>
<evidence type="ECO:0000313" key="1">
    <source>
        <dbReference type="EMBL" id="OUD10856.1"/>
    </source>
</evidence>
<accession>A0A251X2M5</accession>
<reference evidence="1 2" key="1">
    <citation type="submission" date="2016-12" db="EMBL/GenBank/DDBJ databases">
        <title>The draft genome sequence of HSLHS2.</title>
        <authorList>
            <person name="Hu D."/>
            <person name="Wang L."/>
            <person name="Shao Z."/>
        </authorList>
    </citation>
    <scope>NUCLEOTIDE SEQUENCE [LARGE SCALE GENOMIC DNA]</scope>
    <source>
        <strain evidence="1">MCCC 1A06712</strain>
    </source>
</reference>
<proteinExistence type="predicted"/>
<dbReference type="EMBL" id="MSPP01000001">
    <property type="protein sequence ID" value="OUD10856.1"/>
    <property type="molecule type" value="Genomic_DNA"/>
</dbReference>
<protein>
    <submittedName>
        <fullName evidence="1">Transcriptional regulator</fullName>
    </submittedName>
</protein>
<sequence length="205" mass="23003">MYQPEHFKQIDSSAIDDLISAHPLAAVTYVVDTAPNADHIPLLRVGNDMMGHIALNNDMHRLLENGARVLAIFRAENAYVSPNWYPSKPEHHKVVPTWNYDVVHVHGAIHFDHSEKSKRAVVGRMTKHFEAPDGWRMADAPSDYMDGMIANIVAIRIEIDRIEAKSKLSQNKEQRDILGAAQAIEDNGDAQLADKMRLYSDVGSK</sequence>
<dbReference type="PIRSF" id="PIRSF010372">
    <property type="entry name" value="PaiB"/>
    <property type="match status" value="1"/>
</dbReference>
<gene>
    <name evidence="1" type="ORF">BVC71_05130</name>
</gene>